<dbReference type="KEGG" id="acan:ACA1_062350"/>
<evidence type="ECO:0000313" key="8">
    <source>
        <dbReference type="EMBL" id="ELR17493.1"/>
    </source>
</evidence>
<dbReference type="VEuPathDB" id="AmoebaDB:ACA1_062350"/>
<dbReference type="GeneID" id="14917933"/>
<evidence type="ECO:0000256" key="6">
    <source>
        <dbReference type="PIRNR" id="PIRNR001788"/>
    </source>
</evidence>
<dbReference type="OrthoDB" id="3919494at2759"/>
<evidence type="ECO:0000256" key="1">
    <source>
        <dbReference type="ARBA" id="ARBA00004123"/>
    </source>
</evidence>
<evidence type="ECO:0000256" key="4">
    <source>
        <dbReference type="ARBA" id="ARBA00022490"/>
    </source>
</evidence>
<dbReference type="OMA" id="EWKMLYA"/>
<organism evidence="8 9">
    <name type="scientific">Acanthamoeba castellanii (strain ATCC 30010 / Neff)</name>
    <dbReference type="NCBI Taxonomy" id="1257118"/>
    <lineage>
        <taxon>Eukaryota</taxon>
        <taxon>Amoebozoa</taxon>
        <taxon>Discosea</taxon>
        <taxon>Longamoebia</taxon>
        <taxon>Centramoebida</taxon>
        <taxon>Acanthamoebidae</taxon>
        <taxon>Acanthamoeba</taxon>
    </lineage>
</organism>
<dbReference type="PANTHER" id="PTHR11249:SF2">
    <property type="entry name" value="GLIA MATURATION FACTOR"/>
    <property type="match status" value="1"/>
</dbReference>
<dbReference type="InterPro" id="IPR029006">
    <property type="entry name" value="ADF-H/Gelsolin-like_dom_sf"/>
</dbReference>
<dbReference type="Proteomes" id="UP000011083">
    <property type="component" value="Unassembled WGS sequence"/>
</dbReference>
<dbReference type="CDD" id="cd11283">
    <property type="entry name" value="ADF_GMF-beta_like"/>
    <property type="match status" value="1"/>
</dbReference>
<keyword evidence="4" id="KW-0963">Cytoplasm</keyword>
<dbReference type="Pfam" id="PF00241">
    <property type="entry name" value="Cofilin_ADF"/>
    <property type="match status" value="1"/>
</dbReference>
<keyword evidence="9" id="KW-1185">Reference proteome</keyword>
<comment type="similarity">
    <text evidence="3 6">Belongs to the actin-binding proteins ADF family. GMF subfamily.</text>
</comment>
<dbReference type="PIRSF" id="PIRSF001788">
    <property type="entry name" value="GMF-beta"/>
    <property type="match status" value="1"/>
</dbReference>
<dbReference type="SUPFAM" id="SSF55753">
    <property type="entry name" value="Actin depolymerizing proteins"/>
    <property type="match status" value="1"/>
</dbReference>
<keyword evidence="5" id="KW-0539">Nucleus</keyword>
<dbReference type="STRING" id="1257118.L8GY68"/>
<dbReference type="GO" id="GO:0005634">
    <property type="term" value="C:nucleus"/>
    <property type="evidence" value="ECO:0007669"/>
    <property type="project" value="UniProtKB-SubCell"/>
</dbReference>
<dbReference type="PANTHER" id="PTHR11249">
    <property type="entry name" value="GLIAL FACTOR NATURATION FACTOR"/>
    <property type="match status" value="1"/>
</dbReference>
<dbReference type="GO" id="GO:0003779">
    <property type="term" value="F:actin binding"/>
    <property type="evidence" value="ECO:0007669"/>
    <property type="project" value="InterPro"/>
</dbReference>
<evidence type="ECO:0000256" key="3">
    <source>
        <dbReference type="ARBA" id="ARBA00010055"/>
    </source>
</evidence>
<evidence type="ECO:0000256" key="2">
    <source>
        <dbReference type="ARBA" id="ARBA00004496"/>
    </source>
</evidence>
<dbReference type="FunFam" id="3.40.20.10:FF:000026">
    <property type="entry name" value="Glia maturation factor"/>
    <property type="match status" value="1"/>
</dbReference>
<evidence type="ECO:0000259" key="7">
    <source>
        <dbReference type="PROSITE" id="PS51263"/>
    </source>
</evidence>
<dbReference type="InterPro" id="IPR011171">
    <property type="entry name" value="GMF"/>
</dbReference>
<dbReference type="Gene3D" id="3.40.20.10">
    <property type="entry name" value="Severin"/>
    <property type="match status" value="1"/>
</dbReference>
<evidence type="ECO:0000313" key="9">
    <source>
        <dbReference type="Proteomes" id="UP000011083"/>
    </source>
</evidence>
<dbReference type="InterPro" id="IPR002108">
    <property type="entry name" value="ADF-H"/>
</dbReference>
<dbReference type="GO" id="GO:0034316">
    <property type="term" value="P:negative regulation of Arp2/3 complex-mediated actin nucleation"/>
    <property type="evidence" value="ECO:0007669"/>
    <property type="project" value="TreeGrafter"/>
</dbReference>
<dbReference type="GO" id="GO:0071933">
    <property type="term" value="F:Arp2/3 complex binding"/>
    <property type="evidence" value="ECO:0007669"/>
    <property type="project" value="InterPro"/>
</dbReference>
<feature type="domain" description="ADF-H" evidence="7">
    <location>
        <begin position="12"/>
        <end position="145"/>
    </location>
</feature>
<dbReference type="AlphaFoldDB" id="L8GY68"/>
<gene>
    <name evidence="8" type="ORF">ACA1_062350</name>
</gene>
<comment type="subcellular location">
    <subcellularLocation>
        <location evidence="2">Cytoplasm</location>
    </subcellularLocation>
    <subcellularLocation>
        <location evidence="1">Nucleus</location>
    </subcellularLocation>
</comment>
<dbReference type="GO" id="GO:0030864">
    <property type="term" value="C:cortical actin cytoskeleton"/>
    <property type="evidence" value="ECO:0007669"/>
    <property type="project" value="TreeGrafter"/>
</dbReference>
<dbReference type="RefSeq" id="XP_004339506.1">
    <property type="nucleotide sequence ID" value="XM_004339458.1"/>
</dbReference>
<sequence length="148" mass="16852">MFMLPQEGGQTTTCTVSDDVKTKFKAFKTGKNQANNAFIMKINPNALEVVLEHHLENVSILDIAEELPESAPRYIAYSYKWVHDDGRVSFPLVFIFYCPKGINTKLNILYASTKPVLTEALQVQKLFSVATTEELTEEWLKDKLAFFK</sequence>
<reference evidence="8 9" key="1">
    <citation type="journal article" date="2013" name="Genome Biol.">
        <title>Genome of Acanthamoeba castellanii highlights extensive lateral gene transfer and early evolution of tyrosine kinase signaling.</title>
        <authorList>
            <person name="Clarke M."/>
            <person name="Lohan A.J."/>
            <person name="Liu B."/>
            <person name="Lagkouvardos I."/>
            <person name="Roy S."/>
            <person name="Zafar N."/>
            <person name="Bertelli C."/>
            <person name="Schilde C."/>
            <person name="Kianianmomeni A."/>
            <person name="Burglin T.R."/>
            <person name="Frech C."/>
            <person name="Turcotte B."/>
            <person name="Kopec K.O."/>
            <person name="Synnott J.M."/>
            <person name="Choo C."/>
            <person name="Paponov I."/>
            <person name="Finkler A."/>
            <person name="Soon Heng Tan C."/>
            <person name="Hutchins A.P."/>
            <person name="Weinmeier T."/>
            <person name="Rattei T."/>
            <person name="Chu J.S."/>
            <person name="Gimenez G."/>
            <person name="Irimia M."/>
            <person name="Rigden D.J."/>
            <person name="Fitzpatrick D.A."/>
            <person name="Lorenzo-Morales J."/>
            <person name="Bateman A."/>
            <person name="Chiu C.H."/>
            <person name="Tang P."/>
            <person name="Hegemann P."/>
            <person name="Fromm H."/>
            <person name="Raoult D."/>
            <person name="Greub G."/>
            <person name="Miranda-Saavedra D."/>
            <person name="Chen N."/>
            <person name="Nash P."/>
            <person name="Ginger M.L."/>
            <person name="Horn M."/>
            <person name="Schaap P."/>
            <person name="Caler L."/>
            <person name="Loftus B."/>
        </authorList>
    </citation>
    <scope>NUCLEOTIDE SEQUENCE [LARGE SCALE GENOMIC DNA]</scope>
    <source>
        <strain evidence="8 9">Neff</strain>
    </source>
</reference>
<protein>
    <submittedName>
        <fullName evidence="8">Glia maturation factor family protein</fullName>
    </submittedName>
</protein>
<name>L8GY68_ACACF</name>
<dbReference type="EMBL" id="KB007974">
    <property type="protein sequence ID" value="ELR17493.1"/>
    <property type="molecule type" value="Genomic_DNA"/>
</dbReference>
<evidence type="ECO:0000256" key="5">
    <source>
        <dbReference type="ARBA" id="ARBA00023242"/>
    </source>
</evidence>
<dbReference type="SMART" id="SM00102">
    <property type="entry name" value="ADF"/>
    <property type="match status" value="1"/>
</dbReference>
<dbReference type="GO" id="GO:0071846">
    <property type="term" value="P:actin filament debranching"/>
    <property type="evidence" value="ECO:0007669"/>
    <property type="project" value="InterPro"/>
</dbReference>
<proteinExistence type="inferred from homology"/>
<accession>L8GY68</accession>
<dbReference type="PROSITE" id="PS51263">
    <property type="entry name" value="ADF_H"/>
    <property type="match status" value="1"/>
</dbReference>